<proteinExistence type="predicted"/>
<dbReference type="AlphaFoldDB" id="A0A366E103"/>
<sequence>MSTEFLREKDRLTAKVDQRIQVIFYGRQPHVDRYQSFVIIEITQAFEEAGFMRSDNHCLRRFAHIISKAKFGPDLMFGAGIS</sequence>
<evidence type="ECO:0000313" key="1">
    <source>
        <dbReference type="EMBL" id="RBO95987.1"/>
    </source>
</evidence>
<name>A0A366E103_9HYPH</name>
<gene>
    <name evidence="1" type="ORF">DFR47_103552</name>
</gene>
<reference evidence="1 2" key="1">
    <citation type="submission" date="2018-06" db="EMBL/GenBank/DDBJ databases">
        <title>Genomic Encyclopedia of Type Strains, Phase IV (KMG-IV): sequencing the most valuable type-strain genomes for metagenomic binning, comparative biology and taxonomic classification.</title>
        <authorList>
            <person name="Goeker M."/>
        </authorList>
    </citation>
    <scope>NUCLEOTIDE SEQUENCE [LARGE SCALE GENOMIC DNA]</scope>
    <source>
        <strain evidence="1 2">DSM 25619</strain>
    </source>
</reference>
<comment type="caution">
    <text evidence="1">The sequence shown here is derived from an EMBL/GenBank/DDBJ whole genome shotgun (WGS) entry which is preliminary data.</text>
</comment>
<evidence type="ECO:0000313" key="2">
    <source>
        <dbReference type="Proteomes" id="UP000252893"/>
    </source>
</evidence>
<protein>
    <submittedName>
        <fullName evidence="1">Uncharacterized protein</fullName>
    </submittedName>
</protein>
<dbReference type="Proteomes" id="UP000252893">
    <property type="component" value="Unassembled WGS sequence"/>
</dbReference>
<keyword evidence="2" id="KW-1185">Reference proteome</keyword>
<dbReference type="EMBL" id="QNRH01000003">
    <property type="protein sequence ID" value="RBO95987.1"/>
    <property type="molecule type" value="Genomic_DNA"/>
</dbReference>
<organism evidence="1 2">
    <name type="scientific">Pseudochrobactrum asaccharolyticum</name>
    <dbReference type="NCBI Taxonomy" id="354351"/>
    <lineage>
        <taxon>Bacteria</taxon>
        <taxon>Pseudomonadati</taxon>
        <taxon>Pseudomonadota</taxon>
        <taxon>Alphaproteobacteria</taxon>
        <taxon>Hyphomicrobiales</taxon>
        <taxon>Brucellaceae</taxon>
        <taxon>Pseudochrobactrum</taxon>
    </lineage>
</organism>
<accession>A0A366E103</accession>